<protein>
    <submittedName>
        <fullName evidence="1">(salmon louse) hypothetical protein</fullName>
    </submittedName>
</protein>
<evidence type="ECO:0000313" key="2">
    <source>
        <dbReference type="Proteomes" id="UP000675881"/>
    </source>
</evidence>
<organism evidence="1 2">
    <name type="scientific">Lepeophtheirus salmonis</name>
    <name type="common">Salmon louse</name>
    <name type="synonym">Caligus salmonis</name>
    <dbReference type="NCBI Taxonomy" id="72036"/>
    <lineage>
        <taxon>Eukaryota</taxon>
        <taxon>Metazoa</taxon>
        <taxon>Ecdysozoa</taxon>
        <taxon>Arthropoda</taxon>
        <taxon>Crustacea</taxon>
        <taxon>Multicrustacea</taxon>
        <taxon>Hexanauplia</taxon>
        <taxon>Copepoda</taxon>
        <taxon>Siphonostomatoida</taxon>
        <taxon>Caligidae</taxon>
        <taxon>Lepeophtheirus</taxon>
    </lineage>
</organism>
<dbReference type="AlphaFoldDB" id="A0A7R8H5I6"/>
<reference evidence="1" key="1">
    <citation type="submission" date="2021-02" db="EMBL/GenBank/DDBJ databases">
        <authorList>
            <person name="Bekaert M."/>
        </authorList>
    </citation>
    <scope>NUCLEOTIDE SEQUENCE</scope>
    <source>
        <strain evidence="1">IoA-00</strain>
    </source>
</reference>
<sequence length="147" mass="17527">MDSLSHDLLENLHDLLKIPQPSDIEIRKGTERDYSQNVKDLWDLEDYSSSFLNDEFEQDPREKVSDVHWKEVVNMDLLNENTFFEMRIGLPNEDSRTFDIDISTTTFTLFSHKYKVKYFFPNEVESKPIFCKWKKDQCILEVVLNPK</sequence>
<evidence type="ECO:0000313" key="1">
    <source>
        <dbReference type="EMBL" id="CAF2883718.1"/>
    </source>
</evidence>
<dbReference type="Proteomes" id="UP000675881">
    <property type="component" value="Chromosome 3"/>
</dbReference>
<accession>A0A7R8H5I6</accession>
<proteinExistence type="predicted"/>
<name>A0A7R8H5I6_LEPSM</name>
<gene>
    <name evidence="1" type="ORF">LSAA_7300</name>
</gene>
<keyword evidence="2" id="KW-1185">Reference proteome</keyword>
<dbReference type="EMBL" id="HG994582">
    <property type="protein sequence ID" value="CAF2883718.1"/>
    <property type="molecule type" value="Genomic_DNA"/>
</dbReference>